<accession>A0A1S1QEB7</accession>
<dbReference type="EMBL" id="MBLM01000145">
    <property type="protein sequence ID" value="OHV31422.1"/>
    <property type="molecule type" value="Genomic_DNA"/>
</dbReference>
<evidence type="ECO:0000313" key="6">
    <source>
        <dbReference type="Proteomes" id="UP000179627"/>
    </source>
</evidence>
<name>A0A1S1QEB7_9ACTN</name>
<feature type="domain" description="2,4-diaminopentanoate dehydrogenase C-terminal" evidence="4">
    <location>
        <begin position="139"/>
        <end position="341"/>
    </location>
</feature>
<reference evidence="6" key="1">
    <citation type="submission" date="2016-07" db="EMBL/GenBank/DDBJ databases">
        <title>Sequence Frankia sp. strain CcI1.17.</title>
        <authorList>
            <person name="Ghodhbane-Gtari F."/>
            <person name="Swanson E."/>
            <person name="Gueddou A."/>
            <person name="Morris K."/>
            <person name="Hezbri K."/>
            <person name="Ktari A."/>
            <person name="Nouioui I."/>
            <person name="Abebe-Akele F."/>
            <person name="Simpson S."/>
            <person name="Thomas K."/>
            <person name="Gtari M."/>
            <person name="Tisa L.S."/>
            <person name="Hurst S."/>
        </authorList>
    </citation>
    <scope>NUCLEOTIDE SEQUENCE [LARGE SCALE GENOMIC DNA]</scope>
    <source>
        <strain evidence="6">Cc1.17</strain>
    </source>
</reference>
<dbReference type="Pfam" id="PF01113">
    <property type="entry name" value="DapB_N"/>
    <property type="match status" value="1"/>
</dbReference>
<dbReference type="InterPro" id="IPR045760">
    <property type="entry name" value="DAP_DH_C"/>
</dbReference>
<comment type="caution">
    <text evidence="5">The sequence shown here is derived from an EMBL/GenBank/DDBJ whole genome shotgun (WGS) entry which is preliminary data.</text>
</comment>
<dbReference type="InterPro" id="IPR000846">
    <property type="entry name" value="DapB_N"/>
</dbReference>
<dbReference type="OrthoDB" id="4759936at2"/>
<keyword evidence="6" id="KW-1185">Reference proteome</keyword>
<dbReference type="AlphaFoldDB" id="A0A1S1QEB7"/>
<sequence>MSEKRYRVAQWGTGHSGSAALRALIDHPGYDLVGVYVYSDKKAGRDAGELCGREPTGVVATSNIEDIVAAKPDCVVYMPITYDVDDVCRLLESGVNISTLLEHFHAPERLDPGVRQRIEAAGRRGGASLSSMGTSPGFVTEALPVALTSLQRRLDCLTIREYADISGRNSPEMLSMLFGGDPAAAQLAGVAESTQEHYGSSLHVLAKALSIPLDEITATARVGAAKTPVKTAAGTFDAGTVAAWEIEVTGLRAGKPVLRMIPTWYISTDLDPAWDFPFLENGWRVVVEGDVPLDVLIRFTFSSEEEKNNVGYGNASRPVNAIPYVCASPPGIVSSLDMPQLIANLS</sequence>
<protein>
    <recommendedName>
        <fullName evidence="7">Dihydrodipicolinate reductase</fullName>
    </recommendedName>
</protein>
<evidence type="ECO:0008006" key="7">
    <source>
        <dbReference type="Google" id="ProtNLM"/>
    </source>
</evidence>
<keyword evidence="1" id="KW-0521">NADP</keyword>
<dbReference type="Gene3D" id="3.40.50.720">
    <property type="entry name" value="NAD(P)-binding Rossmann-like Domain"/>
    <property type="match status" value="1"/>
</dbReference>
<evidence type="ECO:0000259" key="3">
    <source>
        <dbReference type="Pfam" id="PF01113"/>
    </source>
</evidence>
<evidence type="ECO:0000256" key="2">
    <source>
        <dbReference type="ARBA" id="ARBA00023002"/>
    </source>
</evidence>
<dbReference type="RefSeq" id="WP_071088573.1">
    <property type="nucleotide sequence ID" value="NZ_MBLM01000145.1"/>
</dbReference>
<evidence type="ECO:0000256" key="1">
    <source>
        <dbReference type="ARBA" id="ARBA00022857"/>
    </source>
</evidence>
<dbReference type="InterPro" id="IPR036291">
    <property type="entry name" value="NAD(P)-bd_dom_sf"/>
</dbReference>
<keyword evidence="2" id="KW-0560">Oxidoreductase</keyword>
<dbReference type="GO" id="GO:0008839">
    <property type="term" value="F:4-hydroxy-tetrahydrodipicolinate reductase"/>
    <property type="evidence" value="ECO:0007669"/>
    <property type="project" value="InterPro"/>
</dbReference>
<organism evidence="5 6">
    <name type="scientific">Parafrankia colletiae</name>
    <dbReference type="NCBI Taxonomy" id="573497"/>
    <lineage>
        <taxon>Bacteria</taxon>
        <taxon>Bacillati</taxon>
        <taxon>Actinomycetota</taxon>
        <taxon>Actinomycetes</taxon>
        <taxon>Frankiales</taxon>
        <taxon>Frankiaceae</taxon>
        <taxon>Parafrankia</taxon>
    </lineage>
</organism>
<dbReference type="GO" id="GO:0009089">
    <property type="term" value="P:lysine biosynthetic process via diaminopimelate"/>
    <property type="evidence" value="ECO:0007669"/>
    <property type="project" value="InterPro"/>
</dbReference>
<evidence type="ECO:0000313" key="5">
    <source>
        <dbReference type="EMBL" id="OHV31422.1"/>
    </source>
</evidence>
<dbReference type="SUPFAM" id="SSF51735">
    <property type="entry name" value="NAD(P)-binding Rossmann-fold domains"/>
    <property type="match status" value="1"/>
</dbReference>
<dbReference type="Proteomes" id="UP000179627">
    <property type="component" value="Unassembled WGS sequence"/>
</dbReference>
<dbReference type="CDD" id="cd24146">
    <property type="entry name" value="nat-AmDH_N_like"/>
    <property type="match status" value="1"/>
</dbReference>
<proteinExistence type="predicted"/>
<evidence type="ECO:0000259" key="4">
    <source>
        <dbReference type="Pfam" id="PF19328"/>
    </source>
</evidence>
<dbReference type="Pfam" id="PF19328">
    <property type="entry name" value="DAP_DH_C"/>
    <property type="match status" value="1"/>
</dbReference>
<gene>
    <name evidence="5" type="ORF">CC117_26525</name>
</gene>
<feature type="domain" description="Dihydrodipicolinate reductase N-terminal" evidence="3">
    <location>
        <begin position="12"/>
        <end position="76"/>
    </location>
</feature>